<dbReference type="Pfam" id="PF18759">
    <property type="entry name" value="Plavaka"/>
    <property type="match status" value="1"/>
</dbReference>
<dbReference type="KEGG" id="lbc:LACBIDRAFT_322804"/>
<dbReference type="HOGENOM" id="CLU_1283435_0_0_1"/>
<gene>
    <name evidence="1" type="ORF">LACBIDRAFT_322804</name>
</gene>
<protein>
    <submittedName>
        <fullName evidence="1">Predicted protein</fullName>
    </submittedName>
</protein>
<organism evidence="2">
    <name type="scientific">Laccaria bicolor (strain S238N-H82 / ATCC MYA-4686)</name>
    <name type="common">Bicoloured deceiver</name>
    <name type="synonym">Laccaria laccata var. bicolor</name>
    <dbReference type="NCBI Taxonomy" id="486041"/>
    <lineage>
        <taxon>Eukaryota</taxon>
        <taxon>Fungi</taxon>
        <taxon>Dikarya</taxon>
        <taxon>Basidiomycota</taxon>
        <taxon>Agaricomycotina</taxon>
        <taxon>Agaricomycetes</taxon>
        <taxon>Agaricomycetidae</taxon>
        <taxon>Agaricales</taxon>
        <taxon>Agaricineae</taxon>
        <taxon>Hydnangiaceae</taxon>
        <taxon>Laccaria</taxon>
    </lineage>
</organism>
<dbReference type="EMBL" id="DS547093">
    <property type="protein sequence ID" value="EDR13269.1"/>
    <property type="molecule type" value="Genomic_DNA"/>
</dbReference>
<dbReference type="InterPro" id="IPR041078">
    <property type="entry name" value="Plavaka"/>
</dbReference>
<keyword evidence="2" id="KW-1185">Reference proteome</keyword>
<sequence>MVLIEEISRNMKSQQGVCRWHTDFPVPEICYHDPDAIIWNMLDNPDFKGQFDYVPYIELDKSGKPDESTEGAMYCPVIVGSDKTTVSVATGQVEYHPVYFSIGGVHNTLRRAHHGAVAPGAFLAIPKAAHKYDKDPEFHRFKRQLYHASLAAVLKSLHPGMTTPVITLNKFSWQVSFRVGVKGQPPEHPVRTTGPIGVMGVNMCNPKMIVTPTLI</sequence>
<dbReference type="Proteomes" id="UP000001194">
    <property type="component" value="Unassembled WGS sequence"/>
</dbReference>
<evidence type="ECO:0000313" key="2">
    <source>
        <dbReference type="Proteomes" id="UP000001194"/>
    </source>
</evidence>
<name>B0CV52_LACBS</name>
<dbReference type="RefSeq" id="XP_001875767.1">
    <property type="nucleotide sequence ID" value="XM_001875732.1"/>
</dbReference>
<evidence type="ECO:0000313" key="1">
    <source>
        <dbReference type="EMBL" id="EDR13269.1"/>
    </source>
</evidence>
<dbReference type="OrthoDB" id="3199698at2759"/>
<accession>B0CV52</accession>
<proteinExistence type="predicted"/>
<dbReference type="InParanoid" id="B0CV52"/>
<dbReference type="AlphaFoldDB" id="B0CV52"/>
<dbReference type="GeneID" id="6071898"/>
<reference evidence="1 2" key="1">
    <citation type="journal article" date="2008" name="Nature">
        <title>The genome of Laccaria bicolor provides insights into mycorrhizal symbiosis.</title>
        <authorList>
            <person name="Martin F."/>
            <person name="Aerts A."/>
            <person name="Ahren D."/>
            <person name="Brun A."/>
            <person name="Danchin E.G.J."/>
            <person name="Duchaussoy F."/>
            <person name="Gibon J."/>
            <person name="Kohler A."/>
            <person name="Lindquist E."/>
            <person name="Pereda V."/>
            <person name="Salamov A."/>
            <person name="Shapiro H.J."/>
            <person name="Wuyts J."/>
            <person name="Blaudez D."/>
            <person name="Buee M."/>
            <person name="Brokstein P."/>
            <person name="Canbaeck B."/>
            <person name="Cohen D."/>
            <person name="Courty P.E."/>
            <person name="Coutinho P.M."/>
            <person name="Delaruelle C."/>
            <person name="Detter J.C."/>
            <person name="Deveau A."/>
            <person name="DiFazio S."/>
            <person name="Duplessis S."/>
            <person name="Fraissinet-Tachet L."/>
            <person name="Lucic E."/>
            <person name="Frey-Klett P."/>
            <person name="Fourrey C."/>
            <person name="Feussner I."/>
            <person name="Gay G."/>
            <person name="Grimwood J."/>
            <person name="Hoegger P.J."/>
            <person name="Jain P."/>
            <person name="Kilaru S."/>
            <person name="Labbe J."/>
            <person name="Lin Y.C."/>
            <person name="Legue V."/>
            <person name="Le Tacon F."/>
            <person name="Marmeisse R."/>
            <person name="Melayah D."/>
            <person name="Montanini B."/>
            <person name="Muratet M."/>
            <person name="Nehls U."/>
            <person name="Niculita-Hirzel H."/>
            <person name="Oudot-Le Secq M.P."/>
            <person name="Peter M."/>
            <person name="Quesneville H."/>
            <person name="Rajashekar B."/>
            <person name="Reich M."/>
            <person name="Rouhier N."/>
            <person name="Schmutz J."/>
            <person name="Yin T."/>
            <person name="Chalot M."/>
            <person name="Henrissat B."/>
            <person name="Kuees U."/>
            <person name="Lucas S."/>
            <person name="Van de Peer Y."/>
            <person name="Podila G.K."/>
            <person name="Polle A."/>
            <person name="Pukkila P.J."/>
            <person name="Richardson P.M."/>
            <person name="Rouze P."/>
            <person name="Sanders I.R."/>
            <person name="Stajich J.E."/>
            <person name="Tunlid A."/>
            <person name="Tuskan G."/>
            <person name="Grigoriev I.V."/>
        </authorList>
    </citation>
    <scope>NUCLEOTIDE SEQUENCE [LARGE SCALE GENOMIC DNA]</scope>
    <source>
        <strain evidence="2">S238N-H82 / ATCC MYA-4686</strain>
    </source>
</reference>